<keyword evidence="2" id="KW-1185">Reference proteome</keyword>
<dbReference type="GO" id="GO:0035861">
    <property type="term" value="C:site of double-strand break"/>
    <property type="evidence" value="ECO:0007669"/>
    <property type="project" value="TreeGrafter"/>
</dbReference>
<evidence type="ECO:0000313" key="2">
    <source>
        <dbReference type="Proteomes" id="UP000299102"/>
    </source>
</evidence>
<dbReference type="EMBL" id="BGZK01001560">
    <property type="protein sequence ID" value="GBP82357.1"/>
    <property type="molecule type" value="Genomic_DNA"/>
</dbReference>
<dbReference type="AlphaFoldDB" id="A0A4C1Z6T1"/>
<dbReference type="GO" id="GO:0000729">
    <property type="term" value="P:DNA double-strand break processing"/>
    <property type="evidence" value="ECO:0007669"/>
    <property type="project" value="TreeGrafter"/>
</dbReference>
<dbReference type="OrthoDB" id="616263at2759"/>
<dbReference type="GO" id="GO:0006303">
    <property type="term" value="P:double-strand break repair via nonhomologous end joining"/>
    <property type="evidence" value="ECO:0007669"/>
    <property type="project" value="TreeGrafter"/>
</dbReference>
<organism evidence="1 2">
    <name type="scientific">Eumeta variegata</name>
    <name type="common">Bagworm moth</name>
    <name type="synonym">Eumeta japonica</name>
    <dbReference type="NCBI Taxonomy" id="151549"/>
    <lineage>
        <taxon>Eukaryota</taxon>
        <taxon>Metazoa</taxon>
        <taxon>Ecdysozoa</taxon>
        <taxon>Arthropoda</taxon>
        <taxon>Hexapoda</taxon>
        <taxon>Insecta</taxon>
        <taxon>Pterygota</taxon>
        <taxon>Neoptera</taxon>
        <taxon>Endopterygota</taxon>
        <taxon>Lepidoptera</taxon>
        <taxon>Glossata</taxon>
        <taxon>Ditrysia</taxon>
        <taxon>Tineoidea</taxon>
        <taxon>Psychidae</taxon>
        <taxon>Oiketicinae</taxon>
        <taxon>Eumeta</taxon>
    </lineage>
</organism>
<dbReference type="GO" id="GO:0005634">
    <property type="term" value="C:nucleus"/>
    <property type="evidence" value="ECO:0007669"/>
    <property type="project" value="TreeGrafter"/>
</dbReference>
<name>A0A4C1Z6T1_EUMVA</name>
<dbReference type="GO" id="GO:0003690">
    <property type="term" value="F:double-stranded DNA binding"/>
    <property type="evidence" value="ECO:0007669"/>
    <property type="project" value="TreeGrafter"/>
</dbReference>
<dbReference type="PANTHER" id="PTHR46060">
    <property type="entry name" value="MARINER MOS1 TRANSPOSASE-LIKE PROTEIN"/>
    <property type="match status" value="1"/>
</dbReference>
<accession>A0A4C1Z6T1</accession>
<evidence type="ECO:0000313" key="1">
    <source>
        <dbReference type="EMBL" id="GBP82357.1"/>
    </source>
</evidence>
<dbReference type="PANTHER" id="PTHR46060:SF2">
    <property type="entry name" value="HISTONE-LYSINE N-METHYLTRANSFERASE SETMAR"/>
    <property type="match status" value="1"/>
</dbReference>
<protein>
    <submittedName>
        <fullName evidence="1">Histone-lysine N-methyltransferase SETMAR</fullName>
    </submittedName>
</protein>
<dbReference type="Proteomes" id="UP000299102">
    <property type="component" value="Unassembled WGS sequence"/>
</dbReference>
<proteinExistence type="predicted"/>
<dbReference type="GO" id="GO:0000014">
    <property type="term" value="F:single-stranded DNA endodeoxyribonuclease activity"/>
    <property type="evidence" value="ECO:0007669"/>
    <property type="project" value="TreeGrafter"/>
</dbReference>
<sequence length="153" mass="17656">MDIQKKLNTWVPYELTEIYLMNGVLICDSLLKRNETEPFLKGLITVDVKWIIYNKRQAISGRPVTDKLDAISEKVEQDPHSSSYDITEKLRIDHKTVLTHLKTAGLTAVRKGTELTSRWKVESKQQALLCRARRGCARAPYLHATRRLTPRRP</sequence>
<dbReference type="GO" id="GO:0000793">
    <property type="term" value="C:condensed chromosome"/>
    <property type="evidence" value="ECO:0007669"/>
    <property type="project" value="TreeGrafter"/>
</dbReference>
<dbReference type="InterPro" id="IPR036397">
    <property type="entry name" value="RNaseH_sf"/>
</dbReference>
<dbReference type="GO" id="GO:0044774">
    <property type="term" value="P:mitotic DNA integrity checkpoint signaling"/>
    <property type="evidence" value="ECO:0007669"/>
    <property type="project" value="TreeGrafter"/>
</dbReference>
<dbReference type="GO" id="GO:0042800">
    <property type="term" value="F:histone H3K4 methyltransferase activity"/>
    <property type="evidence" value="ECO:0007669"/>
    <property type="project" value="TreeGrafter"/>
</dbReference>
<dbReference type="InterPro" id="IPR052709">
    <property type="entry name" value="Transposase-MT_Hybrid"/>
</dbReference>
<dbReference type="GO" id="GO:0003697">
    <property type="term" value="F:single-stranded DNA binding"/>
    <property type="evidence" value="ECO:0007669"/>
    <property type="project" value="TreeGrafter"/>
</dbReference>
<dbReference type="GO" id="GO:0031297">
    <property type="term" value="P:replication fork processing"/>
    <property type="evidence" value="ECO:0007669"/>
    <property type="project" value="TreeGrafter"/>
</dbReference>
<comment type="caution">
    <text evidence="1">The sequence shown here is derived from an EMBL/GenBank/DDBJ whole genome shotgun (WGS) entry which is preliminary data.</text>
</comment>
<dbReference type="GO" id="GO:0032259">
    <property type="term" value="P:methylation"/>
    <property type="evidence" value="ECO:0007669"/>
    <property type="project" value="UniProtKB-KW"/>
</dbReference>
<dbReference type="GO" id="GO:0015074">
    <property type="term" value="P:DNA integration"/>
    <property type="evidence" value="ECO:0007669"/>
    <property type="project" value="TreeGrafter"/>
</dbReference>
<dbReference type="Gene3D" id="3.30.420.10">
    <property type="entry name" value="Ribonuclease H-like superfamily/Ribonuclease H"/>
    <property type="match status" value="1"/>
</dbReference>
<reference evidence="1 2" key="1">
    <citation type="journal article" date="2019" name="Commun. Biol.">
        <title>The bagworm genome reveals a unique fibroin gene that provides high tensile strength.</title>
        <authorList>
            <person name="Kono N."/>
            <person name="Nakamura H."/>
            <person name="Ohtoshi R."/>
            <person name="Tomita M."/>
            <person name="Numata K."/>
            <person name="Arakawa K."/>
        </authorList>
    </citation>
    <scope>NUCLEOTIDE SEQUENCE [LARGE SCALE GENOMIC DNA]</scope>
</reference>
<gene>
    <name evidence="1" type="primary">SETMAR</name>
    <name evidence="1" type="ORF">EVAR_99497_1</name>
</gene>
<keyword evidence="1" id="KW-0489">Methyltransferase</keyword>
<dbReference type="GO" id="GO:0046975">
    <property type="term" value="F:histone H3K36 methyltransferase activity"/>
    <property type="evidence" value="ECO:0007669"/>
    <property type="project" value="TreeGrafter"/>
</dbReference>
<dbReference type="GO" id="GO:0044547">
    <property type="term" value="F:DNA topoisomerase binding"/>
    <property type="evidence" value="ECO:0007669"/>
    <property type="project" value="TreeGrafter"/>
</dbReference>
<keyword evidence="1" id="KW-0808">Transferase</keyword>